<evidence type="ECO:0000256" key="1">
    <source>
        <dbReference type="ARBA" id="ARBA00004413"/>
    </source>
</evidence>
<dbReference type="GO" id="GO:0005524">
    <property type="term" value="F:ATP binding"/>
    <property type="evidence" value="ECO:0007669"/>
    <property type="project" value="UniProtKB-KW"/>
</dbReference>
<sequence>MEVLEVVQLTKRFKEFEAVKDVSFSVKKGESFGLLGPNGAGKTTTIQMISGLFPPSSGGIRIAGIDMVRQPKQGQGLLGIVPQEIALYQQMSARENLSFWGRMYGLSGSHLQERIKEVLDIIGLTDRAGEKVETFSGGMKRRVNIGAAILHNPELLIMDEPTVGIDPQSRSHILDTVKRLNAEGMTVIYTSHYMEEVEYLCEKIGIMDQGEFIVSGTISELRETIGDRSRIVMNFSGAAKLENLKMALAPSIPEHDLSINHDELAIFHKEPQKVLSELIQTVTGAGFEITSVEVVEPNLESVFLHLTGRSLRD</sequence>
<dbReference type="RefSeq" id="WP_311075462.1">
    <property type="nucleotide sequence ID" value="NZ_CP134494.1"/>
</dbReference>
<dbReference type="NCBIfam" id="TIGR01188">
    <property type="entry name" value="drrA"/>
    <property type="match status" value="1"/>
</dbReference>
<dbReference type="SMART" id="SM00382">
    <property type="entry name" value="AAA"/>
    <property type="match status" value="1"/>
</dbReference>
<dbReference type="InterPro" id="IPR003439">
    <property type="entry name" value="ABC_transporter-like_ATP-bd"/>
</dbReference>
<reference evidence="6 7" key="1">
    <citation type="submission" date="2023-09" db="EMBL/GenBank/DDBJ databases">
        <title>Microbial mechanism of fulvic acid promoting antimony reduction mineralization in rice fields.</title>
        <authorList>
            <person name="Chen G."/>
            <person name="Lan J."/>
        </authorList>
    </citation>
    <scope>NUCLEOTIDE SEQUENCE [LARGE SCALE GENOMIC DNA]</scope>
    <source>
        <strain evidence="6 7">PS1</strain>
    </source>
</reference>
<dbReference type="PROSITE" id="PS50893">
    <property type="entry name" value="ABC_TRANSPORTER_2"/>
    <property type="match status" value="1"/>
</dbReference>
<dbReference type="PROSITE" id="PS00211">
    <property type="entry name" value="ABC_TRANSPORTER_1"/>
    <property type="match status" value="1"/>
</dbReference>
<dbReference type="Gene3D" id="3.40.50.300">
    <property type="entry name" value="P-loop containing nucleotide triphosphate hydrolases"/>
    <property type="match status" value="1"/>
</dbReference>
<dbReference type="InterPro" id="IPR005894">
    <property type="entry name" value="DrrA"/>
</dbReference>
<keyword evidence="7" id="KW-1185">Reference proteome</keyword>
<dbReference type="PANTHER" id="PTHR43582:SF2">
    <property type="entry name" value="LINEARMYCIN RESISTANCE ATP-BINDING PROTEIN LNRL"/>
    <property type="match status" value="1"/>
</dbReference>
<name>A0ABY9VLH7_9BACI</name>
<dbReference type="Pfam" id="PF00005">
    <property type="entry name" value="ABC_tran"/>
    <property type="match status" value="1"/>
</dbReference>
<evidence type="ECO:0000256" key="2">
    <source>
        <dbReference type="ARBA" id="ARBA00022741"/>
    </source>
</evidence>
<evidence type="ECO:0000256" key="3">
    <source>
        <dbReference type="ARBA" id="ARBA00022840"/>
    </source>
</evidence>
<dbReference type="InterPro" id="IPR003593">
    <property type="entry name" value="AAA+_ATPase"/>
</dbReference>
<evidence type="ECO:0000313" key="6">
    <source>
        <dbReference type="EMBL" id="WNF24573.1"/>
    </source>
</evidence>
<proteinExistence type="inferred from homology"/>
<evidence type="ECO:0000256" key="4">
    <source>
        <dbReference type="ARBA" id="ARBA00049985"/>
    </source>
</evidence>
<dbReference type="PANTHER" id="PTHR43582">
    <property type="entry name" value="LINEARMYCIN RESISTANCE ATP-BINDING PROTEIN LNRL"/>
    <property type="match status" value="1"/>
</dbReference>
<keyword evidence="3 6" id="KW-0067">ATP-binding</keyword>
<feature type="domain" description="ABC transporter" evidence="5">
    <location>
        <begin position="4"/>
        <end position="234"/>
    </location>
</feature>
<dbReference type="InterPro" id="IPR017871">
    <property type="entry name" value="ABC_transporter-like_CS"/>
</dbReference>
<dbReference type="InterPro" id="IPR027417">
    <property type="entry name" value="P-loop_NTPase"/>
</dbReference>
<accession>A0ABY9VLH7</accession>
<comment type="similarity">
    <text evidence="4">Belongs to the ABC transporter superfamily. Drug exporter-1 (DrugE1) (TC 3.A.1.105) family.</text>
</comment>
<dbReference type="Proteomes" id="UP001303324">
    <property type="component" value="Chromosome"/>
</dbReference>
<organism evidence="6 7">
    <name type="scientific">Mesobacillus jeotgali</name>
    <dbReference type="NCBI Taxonomy" id="129985"/>
    <lineage>
        <taxon>Bacteria</taxon>
        <taxon>Bacillati</taxon>
        <taxon>Bacillota</taxon>
        <taxon>Bacilli</taxon>
        <taxon>Bacillales</taxon>
        <taxon>Bacillaceae</taxon>
        <taxon>Mesobacillus</taxon>
    </lineage>
</organism>
<dbReference type="SUPFAM" id="SSF52540">
    <property type="entry name" value="P-loop containing nucleoside triphosphate hydrolases"/>
    <property type="match status" value="1"/>
</dbReference>
<evidence type="ECO:0000259" key="5">
    <source>
        <dbReference type="PROSITE" id="PS50893"/>
    </source>
</evidence>
<dbReference type="EMBL" id="CP134494">
    <property type="protein sequence ID" value="WNF24573.1"/>
    <property type="molecule type" value="Genomic_DNA"/>
</dbReference>
<comment type="subcellular location">
    <subcellularLocation>
        <location evidence="1">Cell membrane</location>
        <topology evidence="1">Peripheral membrane protein</topology>
        <orientation evidence="1">Cytoplasmic side</orientation>
    </subcellularLocation>
</comment>
<evidence type="ECO:0000313" key="7">
    <source>
        <dbReference type="Proteomes" id="UP001303324"/>
    </source>
</evidence>
<gene>
    <name evidence="6" type="ORF">RH061_08820</name>
</gene>
<keyword evidence="2" id="KW-0547">Nucleotide-binding</keyword>
<protein>
    <submittedName>
        <fullName evidence="6">ABC transporter ATP-binding protein</fullName>
    </submittedName>
</protein>